<dbReference type="Gene3D" id="3.40.50.720">
    <property type="entry name" value="NAD(P)-binding Rossmann-like Domain"/>
    <property type="match status" value="1"/>
</dbReference>
<dbReference type="EMBL" id="LOPU01000018">
    <property type="protein sequence ID" value="KTG10139.1"/>
    <property type="molecule type" value="Genomic_DNA"/>
</dbReference>
<comment type="cofactor">
    <cofactor evidence="1">
        <name>Zn(2+)</name>
        <dbReference type="ChEBI" id="CHEBI:29105"/>
    </cofactor>
</comment>
<dbReference type="OrthoDB" id="168897at2157"/>
<dbReference type="InterPro" id="IPR011032">
    <property type="entry name" value="GroES-like_sf"/>
</dbReference>
<comment type="similarity">
    <text evidence="2">Belongs to the zinc-containing alcohol dehydrogenase family.</text>
</comment>
<sequence length="347" mass="37268">MPARSVTFTAPYEVRVTESEIPMPDDDEVLVETEHSAISPGTELLIYRGEAPTELKADEAIAALDGSLDYPLRYGYAAVGTVTAAGDAVDDEWVGRRVFAFHPHESHFCATPADLHPVPDDCSAAAATLLPNVETAVNFAMDGRPMVGERVVVFGQGLVGLLTTAVLSSFPLAELVTVDGIADRRQLSQEFGADESVAPEEVGDRFDPSGPLEGETRGYADDGADLTFELSGNPAALDAAVAATGYDGRVVVGSWYGTKPATLDLGGRFHRSRIRLQNSQVSTLDPSLRGRWNSDRRLDVAWDRLAELDAERLLSHRVSVDDAERAYELLDSRSATSVGVLFTYGGP</sequence>
<evidence type="ECO:0000256" key="1">
    <source>
        <dbReference type="ARBA" id="ARBA00001947"/>
    </source>
</evidence>
<dbReference type="Gene3D" id="3.90.180.10">
    <property type="entry name" value="Medium-chain alcohol dehydrogenases, catalytic domain"/>
    <property type="match status" value="2"/>
</dbReference>
<accession>A0A0W1R9W2</accession>
<dbReference type="GO" id="GO:0016491">
    <property type="term" value="F:oxidoreductase activity"/>
    <property type="evidence" value="ECO:0007669"/>
    <property type="project" value="UniProtKB-KW"/>
</dbReference>
<dbReference type="RefSeq" id="WP_058581494.1">
    <property type="nucleotide sequence ID" value="NZ_LOPU01000018.1"/>
</dbReference>
<feature type="domain" description="Alcohol dehydrogenase-like C-terminal" evidence="7">
    <location>
        <begin position="159"/>
        <end position="282"/>
    </location>
</feature>
<dbReference type="GO" id="GO:0046872">
    <property type="term" value="F:metal ion binding"/>
    <property type="evidence" value="ECO:0007669"/>
    <property type="project" value="UniProtKB-KW"/>
</dbReference>
<proteinExistence type="inferred from homology"/>
<dbReference type="PANTHER" id="PTHR43350">
    <property type="entry name" value="NAD-DEPENDENT ALCOHOL DEHYDROGENASE"/>
    <property type="match status" value="1"/>
</dbReference>
<evidence type="ECO:0000259" key="7">
    <source>
        <dbReference type="Pfam" id="PF00107"/>
    </source>
</evidence>
<dbReference type="STRING" id="1514971.AUR64_11125"/>
<gene>
    <name evidence="8" type="ORF">AUR64_11125</name>
</gene>
<evidence type="ECO:0000256" key="5">
    <source>
        <dbReference type="ARBA" id="ARBA00023002"/>
    </source>
</evidence>
<dbReference type="SUPFAM" id="SSF51735">
    <property type="entry name" value="NAD(P)-binding Rossmann-fold domains"/>
    <property type="match status" value="1"/>
</dbReference>
<evidence type="ECO:0000313" key="9">
    <source>
        <dbReference type="Proteomes" id="UP000054387"/>
    </source>
</evidence>
<dbReference type="Pfam" id="PF00107">
    <property type="entry name" value="ADH_zinc_N"/>
    <property type="match status" value="1"/>
</dbReference>
<dbReference type="InterPro" id="IPR036291">
    <property type="entry name" value="NAD(P)-bd_dom_sf"/>
</dbReference>
<evidence type="ECO:0000256" key="2">
    <source>
        <dbReference type="ARBA" id="ARBA00008072"/>
    </source>
</evidence>
<keyword evidence="5" id="KW-0560">Oxidoreductase</keyword>
<dbReference type="InterPro" id="IPR013149">
    <property type="entry name" value="ADH-like_C"/>
</dbReference>
<dbReference type="AlphaFoldDB" id="A0A0W1R9W2"/>
<keyword evidence="9" id="KW-1185">Reference proteome</keyword>
<dbReference type="CDD" id="cd08255">
    <property type="entry name" value="2-desacetyl-2-hydroxyethyl_bacteriochlorophyllide_like"/>
    <property type="match status" value="1"/>
</dbReference>
<name>A0A0W1R9W2_9EURY</name>
<evidence type="ECO:0000256" key="6">
    <source>
        <dbReference type="SAM" id="MobiDB-lite"/>
    </source>
</evidence>
<protein>
    <submittedName>
        <fullName evidence="8">Oxidoreductase</fullName>
    </submittedName>
</protein>
<evidence type="ECO:0000313" key="8">
    <source>
        <dbReference type="EMBL" id="KTG10139.1"/>
    </source>
</evidence>
<evidence type="ECO:0000256" key="3">
    <source>
        <dbReference type="ARBA" id="ARBA00022723"/>
    </source>
</evidence>
<organism evidence="8 9">
    <name type="scientific">Haloprofundus marisrubri</name>
    <dbReference type="NCBI Taxonomy" id="1514971"/>
    <lineage>
        <taxon>Archaea</taxon>
        <taxon>Methanobacteriati</taxon>
        <taxon>Methanobacteriota</taxon>
        <taxon>Stenosarchaea group</taxon>
        <taxon>Halobacteria</taxon>
        <taxon>Halobacteriales</taxon>
        <taxon>Haloferacaceae</taxon>
        <taxon>Haloprofundus</taxon>
    </lineage>
</organism>
<reference evidence="8 9" key="1">
    <citation type="submission" date="2015-12" db="EMBL/GenBank/DDBJ databases">
        <title>Haloprofundus marisrubri gen. nov., sp. nov., an extremely halophilic archaeon isolated from the Discovery deep brine-seawater interface in the Red Sea.</title>
        <authorList>
            <person name="Zhang G."/>
            <person name="Stingl U."/>
            <person name="Rashid M."/>
        </authorList>
    </citation>
    <scope>NUCLEOTIDE SEQUENCE [LARGE SCALE GENOMIC DNA]</scope>
    <source>
        <strain evidence="8 9">SB9</strain>
    </source>
</reference>
<dbReference type="PANTHER" id="PTHR43350:SF19">
    <property type="entry name" value="D-GULOSIDE 3-DEHYDROGENASE"/>
    <property type="match status" value="1"/>
</dbReference>
<keyword evidence="4" id="KW-0862">Zinc</keyword>
<evidence type="ECO:0000256" key="4">
    <source>
        <dbReference type="ARBA" id="ARBA00022833"/>
    </source>
</evidence>
<dbReference type="SUPFAM" id="SSF50129">
    <property type="entry name" value="GroES-like"/>
    <property type="match status" value="1"/>
</dbReference>
<comment type="caution">
    <text evidence="8">The sequence shown here is derived from an EMBL/GenBank/DDBJ whole genome shotgun (WGS) entry which is preliminary data.</text>
</comment>
<dbReference type="Proteomes" id="UP000054387">
    <property type="component" value="Unassembled WGS sequence"/>
</dbReference>
<feature type="region of interest" description="Disordered" evidence="6">
    <location>
        <begin position="192"/>
        <end position="216"/>
    </location>
</feature>
<keyword evidence="3" id="KW-0479">Metal-binding</keyword>